<dbReference type="Pfam" id="PF06985">
    <property type="entry name" value="HET"/>
    <property type="match status" value="1"/>
</dbReference>
<proteinExistence type="predicted"/>
<dbReference type="Proteomes" id="UP001498398">
    <property type="component" value="Unassembled WGS sequence"/>
</dbReference>
<keyword evidence="4" id="KW-1185">Reference proteome</keyword>
<evidence type="ECO:0000313" key="3">
    <source>
        <dbReference type="EMBL" id="KAK7464334.1"/>
    </source>
</evidence>
<name>A0ABR1JNS4_9AGAR</name>
<feature type="domain" description="DUF8212" evidence="2">
    <location>
        <begin position="250"/>
        <end position="273"/>
    </location>
</feature>
<reference evidence="3 4" key="1">
    <citation type="submission" date="2024-01" db="EMBL/GenBank/DDBJ databases">
        <title>A draft genome for the cacao thread blight pathogen Marasmiellus scandens.</title>
        <authorList>
            <person name="Baruah I.K."/>
            <person name="Leung J."/>
            <person name="Bukari Y."/>
            <person name="Amoako-Attah I."/>
            <person name="Meinhardt L.W."/>
            <person name="Bailey B.A."/>
            <person name="Cohen S.P."/>
        </authorList>
    </citation>
    <scope>NUCLEOTIDE SEQUENCE [LARGE SCALE GENOMIC DNA]</scope>
    <source>
        <strain evidence="3 4">GH-19</strain>
    </source>
</reference>
<evidence type="ECO:0000313" key="4">
    <source>
        <dbReference type="Proteomes" id="UP001498398"/>
    </source>
</evidence>
<comment type="caution">
    <text evidence="3">The sequence shown here is derived from an EMBL/GenBank/DDBJ whole genome shotgun (WGS) entry which is preliminary data.</text>
</comment>
<dbReference type="EMBL" id="JBANRG010000008">
    <property type="protein sequence ID" value="KAK7464334.1"/>
    <property type="molecule type" value="Genomic_DNA"/>
</dbReference>
<dbReference type="InterPro" id="IPR010730">
    <property type="entry name" value="HET"/>
</dbReference>
<dbReference type="PANTHER" id="PTHR10622:SF10">
    <property type="entry name" value="HET DOMAIN-CONTAINING PROTEIN"/>
    <property type="match status" value="1"/>
</dbReference>
<evidence type="ECO:0000259" key="1">
    <source>
        <dbReference type="Pfam" id="PF06985"/>
    </source>
</evidence>
<protein>
    <recommendedName>
        <fullName evidence="5">Heterokaryon incompatibility domain-containing protein</fullName>
    </recommendedName>
</protein>
<organism evidence="3 4">
    <name type="scientific">Marasmiellus scandens</name>
    <dbReference type="NCBI Taxonomy" id="2682957"/>
    <lineage>
        <taxon>Eukaryota</taxon>
        <taxon>Fungi</taxon>
        <taxon>Dikarya</taxon>
        <taxon>Basidiomycota</taxon>
        <taxon>Agaricomycotina</taxon>
        <taxon>Agaricomycetes</taxon>
        <taxon>Agaricomycetidae</taxon>
        <taxon>Agaricales</taxon>
        <taxon>Marasmiineae</taxon>
        <taxon>Omphalotaceae</taxon>
        <taxon>Marasmiellus</taxon>
    </lineage>
</organism>
<dbReference type="Pfam" id="PF26640">
    <property type="entry name" value="DUF8212"/>
    <property type="match status" value="1"/>
</dbReference>
<dbReference type="PANTHER" id="PTHR10622">
    <property type="entry name" value="HET DOMAIN-CONTAINING PROTEIN"/>
    <property type="match status" value="1"/>
</dbReference>
<gene>
    <name evidence="3" type="ORF">VKT23_006502</name>
</gene>
<accession>A0ABR1JNS4</accession>
<evidence type="ECO:0008006" key="5">
    <source>
        <dbReference type="Google" id="ProtNLM"/>
    </source>
</evidence>
<sequence length="729" mass="82003">MRLLDTSTLCLADSETLGRPIYAILSHTWNAKGEVTFRDVQEEGWPNSDKAKNTTGYYKIKYACELARKYHYAYIWIDTCCINKESSAELSEALNSMYTYYQGSTICYVYLEDVPSRFEEDPSADNSSFSDSRWFTRGWTLQELLAPRTVVFVAQDWIDIIGSKVSLSTVVSSITGIPTAVLLNDSSFCTTPDLFRLSTTPETIVGRYSIAQRMSWAARRETSRPEDLAYCLMGIFGVSMAPLYGEGGSRAFVRLQEEIIKYSNDQSIFAWKLECNPYAQPSGLFASSPCQFSDSGRITAFLDDKMNTLNTYSMTNLGVNIQLPLQRIDGSMLHNIDNSGKEVFLAVLGCQEKGRNKPLAVFLRRLNSRQYVRVRPEWLVFGRSDIWHMKQDVCVPLLLPDSTLRVQPQRLGEQKVVFLKLSLQCILESYPKNLLIEQDTASGGTSISFQHWILRLRVSIPSRKLPTRMYNFIIALELLDEGIWCDIKLGSVTENLALFRGSGPPDRGNGCLWGRFTQNLSEHESVTITTQQTGQPGVYMMEIEVGDAEVNGQKTAVGDPSLFTYGFGISMKMINFNATLRCFPQSDNVLWDLIPAYESSLAEGRLQPFLPYMAVLDSDIDTPKATEEIQLYLNKGDAALLAVQHDSQDRAQLFVIVFGIDSDGDPWIDISNERFTDVLGSMGPARLAKRQRKSGLYSGCWVDATIEEKKQLDITEVSHWIDITAVSTT</sequence>
<evidence type="ECO:0000259" key="2">
    <source>
        <dbReference type="Pfam" id="PF26640"/>
    </source>
</evidence>
<dbReference type="InterPro" id="IPR058525">
    <property type="entry name" value="DUF8212"/>
</dbReference>
<feature type="domain" description="Heterokaryon incompatibility" evidence="1">
    <location>
        <begin position="22"/>
        <end position="113"/>
    </location>
</feature>